<evidence type="ECO:0000313" key="1">
    <source>
        <dbReference type="EMBL" id="KAI9921321.1"/>
    </source>
</evidence>
<keyword evidence="2" id="KW-1185">Reference proteome</keyword>
<proteinExistence type="predicted"/>
<evidence type="ECO:0000313" key="2">
    <source>
        <dbReference type="Proteomes" id="UP001163321"/>
    </source>
</evidence>
<name>A0ACC0WUF1_9STRA</name>
<organism evidence="1 2">
    <name type="scientific">Peronosclerospora sorghi</name>
    <dbReference type="NCBI Taxonomy" id="230839"/>
    <lineage>
        <taxon>Eukaryota</taxon>
        <taxon>Sar</taxon>
        <taxon>Stramenopiles</taxon>
        <taxon>Oomycota</taxon>
        <taxon>Peronosporomycetes</taxon>
        <taxon>Peronosporales</taxon>
        <taxon>Peronosporaceae</taxon>
        <taxon>Peronosclerospora</taxon>
    </lineage>
</organism>
<dbReference type="Proteomes" id="UP001163321">
    <property type="component" value="Chromosome 1"/>
</dbReference>
<reference evidence="1 2" key="1">
    <citation type="journal article" date="2022" name="bioRxiv">
        <title>The genome of the oomycete Peronosclerospora sorghi, a cosmopolitan pathogen of maize and sorghum, is inflated with dispersed pseudogenes.</title>
        <authorList>
            <person name="Fletcher K."/>
            <person name="Martin F."/>
            <person name="Isakeit T."/>
            <person name="Cavanaugh K."/>
            <person name="Magill C."/>
            <person name="Michelmore R."/>
        </authorList>
    </citation>
    <scope>NUCLEOTIDE SEQUENCE [LARGE SCALE GENOMIC DNA]</scope>
    <source>
        <strain evidence="1">P6</strain>
    </source>
</reference>
<accession>A0ACC0WUF1</accession>
<protein>
    <submittedName>
        <fullName evidence="1">Uncharacterized protein</fullName>
    </submittedName>
</protein>
<dbReference type="EMBL" id="CM047580">
    <property type="protein sequence ID" value="KAI9921321.1"/>
    <property type="molecule type" value="Genomic_DNA"/>
</dbReference>
<comment type="caution">
    <text evidence="1">The sequence shown here is derived from an EMBL/GenBank/DDBJ whole genome shotgun (WGS) entry which is preliminary data.</text>
</comment>
<sequence length="414" mass="45633">MSARMLKRTTGTPPRWSARHVSYLLGIETSCDDTAAAVLDQDGRVLSNVLSSQWELHAKWKGIVPALAARAHAENLPRVMHAAIAQRKELMDASGLTSVKDLSAVAVTSGPGLAPCLDVGLQTARQMCLDHRHLAFLQIHHLELDTRRPEFPFLVLLVSGGHCCLVLATSLGTYELLGKTVDDSIGEAYDKVARMLHLTSSGNISVHSGKLIEQLAARGNDRAFPFTEPMKHRKVKPTRFSCNTELSGCICAQDCNFSYSGIKTAMLREVTKVLVAMGTEETDIIPLGTLDERTKEDLCASFQRLNRYCINQRVAVNQLITRTRRACRWSKERVGSNISTLVVCGGVASNQYLRDRIRAAVQGEGVVAVFPPPQYCTDNGVMVAWAGLERYAQGMRSDPASARYQPRWPLEQML</sequence>
<gene>
    <name evidence="1" type="ORF">PsorP6_000864</name>
</gene>